<dbReference type="OrthoDB" id="9811121at2"/>
<reference evidence="3 4" key="1">
    <citation type="submission" date="2018-04" db="EMBL/GenBank/DDBJ databases">
        <title>Novel Campyloabacter and Helicobacter Species and Strains.</title>
        <authorList>
            <person name="Mannion A.J."/>
            <person name="Shen Z."/>
            <person name="Fox J.G."/>
        </authorList>
    </citation>
    <scope>NUCLEOTIDE SEQUENCE [LARGE SCALE GENOMIC DNA]</scope>
    <source>
        <strain evidence="3 4">MIT 99-5101</strain>
    </source>
</reference>
<accession>A0A3D8IEW0</accession>
<organism evidence="3 4">
    <name type="scientific">Helicobacter ganmani</name>
    <dbReference type="NCBI Taxonomy" id="60246"/>
    <lineage>
        <taxon>Bacteria</taxon>
        <taxon>Pseudomonadati</taxon>
        <taxon>Campylobacterota</taxon>
        <taxon>Epsilonproteobacteria</taxon>
        <taxon>Campylobacterales</taxon>
        <taxon>Helicobacteraceae</taxon>
        <taxon>Helicobacter</taxon>
    </lineage>
</organism>
<dbReference type="PANTHER" id="PTHR43674">
    <property type="entry name" value="NITRILASE C965.09-RELATED"/>
    <property type="match status" value="1"/>
</dbReference>
<dbReference type="Gene3D" id="3.60.110.10">
    <property type="entry name" value="Carbon-nitrogen hydrolase"/>
    <property type="match status" value="1"/>
</dbReference>
<gene>
    <name evidence="3" type="ORF">CQA43_02140</name>
</gene>
<dbReference type="Pfam" id="PF00795">
    <property type="entry name" value="CN_hydrolase"/>
    <property type="match status" value="1"/>
</dbReference>
<evidence type="ECO:0000259" key="2">
    <source>
        <dbReference type="PROSITE" id="PS50263"/>
    </source>
</evidence>
<protein>
    <submittedName>
        <fullName evidence="3">Carbon-nitrogen hydrolase family protein</fullName>
    </submittedName>
</protein>
<dbReference type="PROSITE" id="PS50263">
    <property type="entry name" value="CN_HYDROLASE"/>
    <property type="match status" value="1"/>
</dbReference>
<keyword evidence="1 3" id="KW-0378">Hydrolase</keyword>
<dbReference type="EMBL" id="NXLS01000002">
    <property type="protein sequence ID" value="RDU63650.1"/>
    <property type="molecule type" value="Genomic_DNA"/>
</dbReference>
<evidence type="ECO:0000313" key="3">
    <source>
        <dbReference type="EMBL" id="RDU63650.1"/>
    </source>
</evidence>
<dbReference type="InterPro" id="IPR036526">
    <property type="entry name" value="C-N_Hydrolase_sf"/>
</dbReference>
<comment type="caution">
    <text evidence="3">The sequence shown here is derived from an EMBL/GenBank/DDBJ whole genome shotgun (WGS) entry which is preliminary data.</text>
</comment>
<dbReference type="InterPro" id="IPR003010">
    <property type="entry name" value="C-N_Hydrolase"/>
</dbReference>
<sequence length="248" mass="28077">MMISKPLYTLQLKTKQNFEDNLTHLKNLILDCESDSIILAPEVCLTNFCYQRMDEAAEFAKVATESLLRLCSDRVIVITMIEKYRNGFYNNLKVFYKGELLHKQSKHKLFPLGNEHLHFQSGDIAEIAPFEIDGIICGAINCFELRFIELWQLLKGCDLIFVPAQWGKERKDNFETLSKALAITTQSFVMASSGANDTCAKGSAIISPFGYATKDDEQEVISLRANFNEITQARKFIDIGLSKTPCNP</sequence>
<name>A0A3D8IEW0_9HELI</name>
<keyword evidence="4" id="KW-1185">Reference proteome</keyword>
<dbReference type="SUPFAM" id="SSF56317">
    <property type="entry name" value="Carbon-nitrogen hydrolase"/>
    <property type="match status" value="1"/>
</dbReference>
<evidence type="ECO:0000313" key="4">
    <source>
        <dbReference type="Proteomes" id="UP000256650"/>
    </source>
</evidence>
<evidence type="ECO:0000256" key="1">
    <source>
        <dbReference type="ARBA" id="ARBA00022801"/>
    </source>
</evidence>
<dbReference type="InterPro" id="IPR050345">
    <property type="entry name" value="Aliph_Amidase/BUP"/>
</dbReference>
<proteinExistence type="predicted"/>
<dbReference type="CDD" id="cd07197">
    <property type="entry name" value="nitrilase"/>
    <property type="match status" value="1"/>
</dbReference>
<dbReference type="AlphaFoldDB" id="A0A3D8IEW0"/>
<dbReference type="Proteomes" id="UP000256650">
    <property type="component" value="Unassembled WGS sequence"/>
</dbReference>
<dbReference type="PANTHER" id="PTHR43674:SF2">
    <property type="entry name" value="BETA-UREIDOPROPIONASE"/>
    <property type="match status" value="1"/>
</dbReference>
<dbReference type="GO" id="GO:0016811">
    <property type="term" value="F:hydrolase activity, acting on carbon-nitrogen (but not peptide) bonds, in linear amides"/>
    <property type="evidence" value="ECO:0007669"/>
    <property type="project" value="UniProtKB-ARBA"/>
</dbReference>
<feature type="domain" description="CN hydrolase" evidence="2">
    <location>
        <begin position="4"/>
        <end position="232"/>
    </location>
</feature>